<feature type="DNA-binding region" description="HMG box" evidence="3">
    <location>
        <begin position="158"/>
        <end position="224"/>
    </location>
</feature>
<reference evidence="7 8" key="1">
    <citation type="journal article" date="2019" name="Mol. Biol. Evol.">
        <title>Blast fungal genomes show frequent chromosomal changes, gene gains and losses, and effector gene turnover.</title>
        <authorList>
            <person name="Gomez Luciano L.B."/>
            <person name="Jason Tsai I."/>
            <person name="Chuma I."/>
            <person name="Tosa Y."/>
            <person name="Chen Y.H."/>
            <person name="Li J.Y."/>
            <person name="Li M.Y."/>
            <person name="Jade Lu M.Y."/>
            <person name="Nakayashiki H."/>
            <person name="Li W.H."/>
        </authorList>
    </citation>
    <scope>NUCLEOTIDE SEQUENCE [LARGE SCALE GENOMIC DNA]</scope>
    <source>
        <strain evidence="7 8">NI907</strain>
    </source>
</reference>
<feature type="compositionally biased region" description="Basic and acidic residues" evidence="5">
    <location>
        <begin position="174"/>
        <end position="233"/>
    </location>
</feature>
<dbReference type="CDD" id="cd00084">
    <property type="entry name" value="HMG-box_SF"/>
    <property type="match status" value="1"/>
</dbReference>
<dbReference type="GeneID" id="41966569"/>
<gene>
    <name evidence="8" type="ORF">PgNI_11699</name>
</gene>
<evidence type="ECO:0000256" key="5">
    <source>
        <dbReference type="SAM" id="MobiDB-lite"/>
    </source>
</evidence>
<dbReference type="Gene3D" id="1.10.30.10">
    <property type="entry name" value="High mobility group box domain"/>
    <property type="match status" value="1"/>
</dbReference>
<evidence type="ECO:0000256" key="4">
    <source>
        <dbReference type="SAM" id="Coils"/>
    </source>
</evidence>
<dbReference type="SMART" id="SM00398">
    <property type="entry name" value="HMG"/>
    <property type="match status" value="1"/>
</dbReference>
<dbReference type="Pfam" id="PF24245">
    <property type="entry name" value="INO80F"/>
    <property type="match status" value="1"/>
</dbReference>
<keyword evidence="4" id="KW-0175">Coiled coil</keyword>
<dbReference type="InterPro" id="IPR009071">
    <property type="entry name" value="HMG_box_dom"/>
</dbReference>
<feature type="region of interest" description="Disordered" evidence="5">
    <location>
        <begin position="77"/>
        <end position="296"/>
    </location>
</feature>
<reference evidence="8" key="3">
    <citation type="submission" date="2025-08" db="UniProtKB">
        <authorList>
            <consortium name="RefSeq"/>
        </authorList>
    </citation>
    <scope>IDENTIFICATION</scope>
    <source>
        <strain evidence="8">NI907</strain>
    </source>
</reference>
<dbReference type="InterPro" id="IPR036910">
    <property type="entry name" value="HMG_box_dom_sf"/>
</dbReference>
<feature type="compositionally biased region" description="Low complexity" evidence="5">
    <location>
        <begin position="142"/>
        <end position="153"/>
    </location>
</feature>
<keyword evidence="2 3" id="KW-0539">Nucleus</keyword>
<reference evidence="8" key="2">
    <citation type="submission" date="2019-10" db="EMBL/GenBank/DDBJ databases">
        <authorList>
            <consortium name="NCBI Genome Project"/>
        </authorList>
    </citation>
    <scope>NUCLEOTIDE SEQUENCE</scope>
    <source>
        <strain evidence="8">NI907</strain>
    </source>
</reference>
<evidence type="ECO:0000259" key="6">
    <source>
        <dbReference type="PROSITE" id="PS50118"/>
    </source>
</evidence>
<protein>
    <recommendedName>
        <fullName evidence="6">HMG box domain-containing protein</fullName>
    </recommendedName>
</protein>
<proteinExistence type="predicted"/>
<feature type="compositionally biased region" description="Low complexity" evidence="5">
    <location>
        <begin position="251"/>
        <end position="269"/>
    </location>
</feature>
<feature type="coiled-coil region" evidence="4">
    <location>
        <begin position="47"/>
        <end position="74"/>
    </location>
</feature>
<feature type="domain" description="HMG box" evidence="6">
    <location>
        <begin position="158"/>
        <end position="224"/>
    </location>
</feature>
<keyword evidence="7" id="KW-1185">Reference proteome</keyword>
<evidence type="ECO:0000256" key="2">
    <source>
        <dbReference type="ARBA" id="ARBA00023242"/>
    </source>
</evidence>
<evidence type="ECO:0000313" key="8">
    <source>
        <dbReference type="RefSeq" id="XP_030976553.1"/>
    </source>
</evidence>
<evidence type="ECO:0000313" key="7">
    <source>
        <dbReference type="Proteomes" id="UP000515153"/>
    </source>
</evidence>
<sequence length="296" mass="31921">MDDQADDHNPGGEASTATPALPPSVEEAYRRKCIQLKQRTAEVEEANEASRIRLSRLSRQAEKMRIERAFLLEQLAKRTSTNVEDSDGSPSPPPTPKEKPLRTKRGHRKLSTMPGTEAGAATPGSSFANAPEPARAGSSQLPASPTSDASPAANGTGAKKPSSAFEVYCAEVRPTVEEKEKDKDSVEEELARRWKELSDADKEPYKTKYEKQQKEAEAVEKQQQQQKDKKSATDKATVSAESEKAADVKAESSQPPEDAPEPAAKAGAAQDEDVEMTNYDTEPEATPSAAGGDAKN</sequence>
<dbReference type="Proteomes" id="UP000515153">
    <property type="component" value="Chromosome V"/>
</dbReference>
<accession>A0A6P8ANT4</accession>
<dbReference type="Pfam" id="PF00505">
    <property type="entry name" value="HMG_box"/>
    <property type="match status" value="1"/>
</dbReference>
<keyword evidence="3" id="KW-0238">DNA-binding</keyword>
<evidence type="ECO:0000256" key="1">
    <source>
        <dbReference type="ARBA" id="ARBA00004123"/>
    </source>
</evidence>
<organism evidence="7 8">
    <name type="scientific">Pyricularia grisea</name>
    <name type="common">Crabgrass-specific blast fungus</name>
    <name type="synonym">Magnaporthe grisea</name>
    <dbReference type="NCBI Taxonomy" id="148305"/>
    <lineage>
        <taxon>Eukaryota</taxon>
        <taxon>Fungi</taxon>
        <taxon>Dikarya</taxon>
        <taxon>Ascomycota</taxon>
        <taxon>Pezizomycotina</taxon>
        <taxon>Sordariomycetes</taxon>
        <taxon>Sordariomycetidae</taxon>
        <taxon>Magnaporthales</taxon>
        <taxon>Pyriculariaceae</taxon>
        <taxon>Pyricularia</taxon>
    </lineage>
</organism>
<comment type="subcellular location">
    <subcellularLocation>
        <location evidence="1">Nucleus</location>
    </subcellularLocation>
</comment>
<dbReference type="InterPro" id="IPR056513">
    <property type="entry name" value="INO80F"/>
</dbReference>
<feature type="compositionally biased region" description="Basic and acidic residues" evidence="5">
    <location>
        <begin position="1"/>
        <end position="10"/>
    </location>
</feature>
<dbReference type="KEGG" id="pgri:PgNI_11699"/>
<dbReference type="PROSITE" id="PS50118">
    <property type="entry name" value="HMG_BOX_2"/>
    <property type="match status" value="1"/>
</dbReference>
<feature type="compositionally biased region" description="Basic and acidic residues" evidence="5">
    <location>
        <begin position="241"/>
        <end position="250"/>
    </location>
</feature>
<dbReference type="GO" id="GO:0005634">
    <property type="term" value="C:nucleus"/>
    <property type="evidence" value="ECO:0007669"/>
    <property type="project" value="UniProtKB-SubCell"/>
</dbReference>
<dbReference type="RefSeq" id="XP_030976553.1">
    <property type="nucleotide sequence ID" value="XM_031131664.1"/>
</dbReference>
<evidence type="ECO:0000256" key="3">
    <source>
        <dbReference type="PROSITE-ProRule" id="PRU00267"/>
    </source>
</evidence>
<feature type="region of interest" description="Disordered" evidence="5">
    <location>
        <begin position="1"/>
        <end position="26"/>
    </location>
</feature>
<dbReference type="SUPFAM" id="SSF47095">
    <property type="entry name" value="HMG-box"/>
    <property type="match status" value="1"/>
</dbReference>
<dbReference type="GO" id="GO:0003677">
    <property type="term" value="F:DNA binding"/>
    <property type="evidence" value="ECO:0007669"/>
    <property type="project" value="UniProtKB-UniRule"/>
</dbReference>
<name>A0A6P8ANT4_PYRGI</name>
<dbReference type="AlphaFoldDB" id="A0A6P8ANT4"/>